<gene>
    <name evidence="1" type="ORF">D2N39_11495</name>
</gene>
<name>A0A398BQ72_9RHOB</name>
<dbReference type="EMBL" id="QXXQ01000005">
    <property type="protein sequence ID" value="RID91854.1"/>
    <property type="molecule type" value="Genomic_DNA"/>
</dbReference>
<comment type="caution">
    <text evidence="1">The sequence shown here is derived from an EMBL/GenBank/DDBJ whole genome shotgun (WGS) entry which is preliminary data.</text>
</comment>
<protein>
    <submittedName>
        <fullName evidence="1">Uncharacterized protein</fullName>
    </submittedName>
</protein>
<dbReference type="Proteomes" id="UP000266649">
    <property type="component" value="Unassembled WGS sequence"/>
</dbReference>
<accession>A0A398BQ72</accession>
<evidence type="ECO:0000313" key="2">
    <source>
        <dbReference type="Proteomes" id="UP000266649"/>
    </source>
</evidence>
<dbReference type="RefSeq" id="WP_119134915.1">
    <property type="nucleotide sequence ID" value="NZ_QXXQ01000005.1"/>
</dbReference>
<sequence length="107" mass="12095">MMAPRQMPRRYLDGAPPIVAAQVLDLFRITPAAPLDFDLILKPDPADSEVLGLDFGAYGTRGTHFFLTRHEARAYRARNSRRRVAWADLPTATQRAIVAYLEWDPAE</sequence>
<evidence type="ECO:0000313" key="1">
    <source>
        <dbReference type="EMBL" id="RID91854.1"/>
    </source>
</evidence>
<dbReference type="OrthoDB" id="9871350at2"/>
<reference evidence="1 2" key="1">
    <citation type="submission" date="2018-09" db="EMBL/GenBank/DDBJ databases">
        <title>Gemmobacter lutimaris sp. nov., a marine bacterium isolated from tidal flat.</title>
        <authorList>
            <person name="Lee D.W."/>
            <person name="Yoo Y."/>
            <person name="Kim J.-J."/>
            <person name="Kim B.S."/>
        </authorList>
    </citation>
    <scope>NUCLEOTIDE SEQUENCE [LARGE SCALE GENOMIC DNA]</scope>
    <source>
        <strain evidence="1 2">YJ-T1-11</strain>
    </source>
</reference>
<proteinExistence type="predicted"/>
<organism evidence="1 2">
    <name type="scientific">Gemmobacter lutimaris</name>
    <dbReference type="NCBI Taxonomy" id="2306023"/>
    <lineage>
        <taxon>Bacteria</taxon>
        <taxon>Pseudomonadati</taxon>
        <taxon>Pseudomonadota</taxon>
        <taxon>Alphaproteobacteria</taxon>
        <taxon>Rhodobacterales</taxon>
        <taxon>Paracoccaceae</taxon>
        <taxon>Gemmobacter</taxon>
    </lineage>
</organism>
<dbReference type="AlphaFoldDB" id="A0A398BQ72"/>
<keyword evidence="2" id="KW-1185">Reference proteome</keyword>